<dbReference type="RefSeq" id="WP_012785317.1">
    <property type="nucleotide sequence ID" value="NC_013131.1"/>
</dbReference>
<evidence type="ECO:0000256" key="1">
    <source>
        <dbReference type="ARBA" id="ARBA00007169"/>
    </source>
</evidence>
<dbReference type="EC" id="3.1.2.14" evidence="4"/>
<comment type="similarity">
    <text evidence="1">Belongs to the thioesterase family.</text>
</comment>
<gene>
    <name evidence="4" type="ordered locus">Caci_1097</name>
</gene>
<reference evidence="4 5" key="1">
    <citation type="journal article" date="2009" name="Stand. Genomic Sci.">
        <title>Complete genome sequence of Catenulispora acidiphila type strain (ID 139908).</title>
        <authorList>
            <person name="Copeland A."/>
            <person name="Lapidus A."/>
            <person name="Glavina Del Rio T."/>
            <person name="Nolan M."/>
            <person name="Lucas S."/>
            <person name="Chen F."/>
            <person name="Tice H."/>
            <person name="Cheng J.F."/>
            <person name="Bruce D."/>
            <person name="Goodwin L."/>
            <person name="Pitluck S."/>
            <person name="Mikhailova N."/>
            <person name="Pati A."/>
            <person name="Ivanova N."/>
            <person name="Mavromatis K."/>
            <person name="Chen A."/>
            <person name="Palaniappan K."/>
            <person name="Chain P."/>
            <person name="Land M."/>
            <person name="Hauser L."/>
            <person name="Chang Y.J."/>
            <person name="Jeffries C.D."/>
            <person name="Chertkov O."/>
            <person name="Brettin T."/>
            <person name="Detter J.C."/>
            <person name="Han C."/>
            <person name="Ali Z."/>
            <person name="Tindall B.J."/>
            <person name="Goker M."/>
            <person name="Bristow J."/>
            <person name="Eisen J.A."/>
            <person name="Markowitz V."/>
            <person name="Hugenholtz P."/>
            <person name="Kyrpides N.C."/>
            <person name="Klenk H.P."/>
        </authorList>
    </citation>
    <scope>NUCLEOTIDE SEQUENCE [LARGE SCALE GENOMIC DNA]</scope>
    <source>
        <strain evidence="5">DSM 44928 / JCM 14897 / NBRC 102108 / NRRL B-24433 / ID139908</strain>
    </source>
</reference>
<sequence length="291" mass="31287" precursor="true">MTMTATGTTTGLTSAVGTPAKSANTTANTAAAPTPSAPSAPSDTTADQARWLRHLNRRTGGIRLFCLPDVGAGATTFRGWPELLGPGVEVTAVQLPGREDRIRDRAHESLDELLDELVPVLADAVDGPYALFGHSMGALIAFEAARRLVAQGAPAPLHLFASAHGAPHAPYRARYVSNLPEPEFRHAVVSLNGFREGAPKESAFLSLLLPTLRADFRLCETYEFVPGAPLPCRLTVLTGADEDVSPLDLALWRELHTGRFRIRVIDGDRDFVVKHRRQVAEVVRAGLAGEY</sequence>
<accession>C7Q5S6</accession>
<evidence type="ECO:0000313" key="4">
    <source>
        <dbReference type="EMBL" id="ACU70023.1"/>
    </source>
</evidence>
<dbReference type="KEGG" id="cai:Caci_1097"/>
<dbReference type="eggNOG" id="COG3208">
    <property type="taxonomic scope" value="Bacteria"/>
</dbReference>
<dbReference type="Pfam" id="PF00975">
    <property type="entry name" value="Thioesterase"/>
    <property type="match status" value="1"/>
</dbReference>
<dbReference type="OrthoDB" id="8480037at2"/>
<feature type="domain" description="Thioesterase" evidence="3">
    <location>
        <begin position="63"/>
        <end position="284"/>
    </location>
</feature>
<dbReference type="PANTHER" id="PTHR11487">
    <property type="entry name" value="THIOESTERASE"/>
    <property type="match status" value="1"/>
</dbReference>
<keyword evidence="4" id="KW-0378">Hydrolase</keyword>
<dbReference type="EMBL" id="CP001700">
    <property type="protein sequence ID" value="ACU70023.1"/>
    <property type="molecule type" value="Genomic_DNA"/>
</dbReference>
<dbReference type="Gene3D" id="3.40.50.1820">
    <property type="entry name" value="alpha/beta hydrolase"/>
    <property type="match status" value="1"/>
</dbReference>
<dbReference type="InterPro" id="IPR012223">
    <property type="entry name" value="TEII"/>
</dbReference>
<dbReference type="GO" id="GO:0008610">
    <property type="term" value="P:lipid biosynthetic process"/>
    <property type="evidence" value="ECO:0007669"/>
    <property type="project" value="TreeGrafter"/>
</dbReference>
<dbReference type="InterPro" id="IPR029058">
    <property type="entry name" value="AB_hydrolase_fold"/>
</dbReference>
<evidence type="ECO:0000256" key="2">
    <source>
        <dbReference type="SAM" id="MobiDB-lite"/>
    </source>
</evidence>
<dbReference type="GO" id="GO:0016297">
    <property type="term" value="F:fatty acyl-[ACP] hydrolase activity"/>
    <property type="evidence" value="ECO:0007669"/>
    <property type="project" value="UniProtKB-EC"/>
</dbReference>
<dbReference type="InterPro" id="IPR001031">
    <property type="entry name" value="Thioesterase"/>
</dbReference>
<dbReference type="PANTHER" id="PTHR11487:SF0">
    <property type="entry name" value="S-ACYL FATTY ACID SYNTHASE THIOESTERASE, MEDIUM CHAIN"/>
    <property type="match status" value="1"/>
</dbReference>
<evidence type="ECO:0000259" key="3">
    <source>
        <dbReference type="Pfam" id="PF00975"/>
    </source>
</evidence>
<name>C7Q5S6_CATAD</name>
<dbReference type="STRING" id="479433.Caci_1097"/>
<dbReference type="InParanoid" id="C7Q5S6"/>
<dbReference type="SUPFAM" id="SSF53474">
    <property type="entry name" value="alpha/beta-Hydrolases"/>
    <property type="match status" value="1"/>
</dbReference>
<dbReference type="AlphaFoldDB" id="C7Q5S6"/>
<protein>
    <submittedName>
        <fullName evidence="4">Oleoyl-(Acyl-carrier-protein) hydrolase</fullName>
        <ecNumber evidence="4">3.1.2.14</ecNumber>
    </submittedName>
</protein>
<dbReference type="Proteomes" id="UP000000851">
    <property type="component" value="Chromosome"/>
</dbReference>
<organism evidence="4 5">
    <name type="scientific">Catenulispora acidiphila (strain DSM 44928 / JCM 14897 / NBRC 102108 / NRRL B-24433 / ID139908)</name>
    <dbReference type="NCBI Taxonomy" id="479433"/>
    <lineage>
        <taxon>Bacteria</taxon>
        <taxon>Bacillati</taxon>
        <taxon>Actinomycetota</taxon>
        <taxon>Actinomycetes</taxon>
        <taxon>Catenulisporales</taxon>
        <taxon>Catenulisporaceae</taxon>
        <taxon>Catenulispora</taxon>
    </lineage>
</organism>
<feature type="region of interest" description="Disordered" evidence="2">
    <location>
        <begin position="1"/>
        <end position="45"/>
    </location>
</feature>
<proteinExistence type="inferred from homology"/>
<keyword evidence="5" id="KW-1185">Reference proteome</keyword>
<dbReference type="HOGENOM" id="CLU_070456_1_2_11"/>
<evidence type="ECO:0000313" key="5">
    <source>
        <dbReference type="Proteomes" id="UP000000851"/>
    </source>
</evidence>